<keyword evidence="2" id="KW-1185">Reference proteome</keyword>
<comment type="caution">
    <text evidence="1">The sequence shown here is derived from an EMBL/GenBank/DDBJ whole genome shotgun (WGS) entry which is preliminary data.</text>
</comment>
<dbReference type="EMBL" id="BMJB01000001">
    <property type="protein sequence ID" value="GGA59124.1"/>
    <property type="molecule type" value="Genomic_DNA"/>
</dbReference>
<name>A0A916RJW9_9BACT</name>
<dbReference type="Proteomes" id="UP000648801">
    <property type="component" value="Unassembled WGS sequence"/>
</dbReference>
<organism evidence="1 2">
    <name type="scientific">Edaphobacter acidisoli</name>
    <dbReference type="NCBI Taxonomy" id="2040573"/>
    <lineage>
        <taxon>Bacteria</taxon>
        <taxon>Pseudomonadati</taxon>
        <taxon>Acidobacteriota</taxon>
        <taxon>Terriglobia</taxon>
        <taxon>Terriglobales</taxon>
        <taxon>Acidobacteriaceae</taxon>
        <taxon>Edaphobacter</taxon>
    </lineage>
</organism>
<evidence type="ECO:0000313" key="2">
    <source>
        <dbReference type="Proteomes" id="UP000648801"/>
    </source>
</evidence>
<protein>
    <submittedName>
        <fullName evidence="1">Uncharacterized protein</fullName>
    </submittedName>
</protein>
<gene>
    <name evidence="1" type="ORF">GCM10011507_08140</name>
</gene>
<proteinExistence type="predicted"/>
<accession>A0A916RJW9</accession>
<sequence>MGAAAGDFPTAADVRAEDAMAAGCQGSDAMGFRDSDVWVDAVLLHCRYLGLGGCLDLGAAEDCRDSDDFQGWAAEAAGRRFRGDSADHLPYPQGWAASVGETCRSGHSDFDWTVLPADT</sequence>
<reference evidence="1" key="2">
    <citation type="submission" date="2020-09" db="EMBL/GenBank/DDBJ databases">
        <authorList>
            <person name="Sun Q."/>
            <person name="Zhou Y."/>
        </authorList>
    </citation>
    <scope>NUCLEOTIDE SEQUENCE</scope>
    <source>
        <strain evidence="1">CGMCC 1.15447</strain>
    </source>
</reference>
<dbReference type="AlphaFoldDB" id="A0A916RJW9"/>
<reference evidence="1" key="1">
    <citation type="journal article" date="2014" name="Int. J. Syst. Evol. Microbiol.">
        <title>Complete genome sequence of Corynebacterium casei LMG S-19264T (=DSM 44701T), isolated from a smear-ripened cheese.</title>
        <authorList>
            <consortium name="US DOE Joint Genome Institute (JGI-PGF)"/>
            <person name="Walter F."/>
            <person name="Albersmeier A."/>
            <person name="Kalinowski J."/>
            <person name="Ruckert C."/>
        </authorList>
    </citation>
    <scope>NUCLEOTIDE SEQUENCE</scope>
    <source>
        <strain evidence="1">CGMCC 1.15447</strain>
    </source>
</reference>
<evidence type="ECO:0000313" key="1">
    <source>
        <dbReference type="EMBL" id="GGA59124.1"/>
    </source>
</evidence>